<name>A0A0S7BTR2_9BACT</name>
<sequence length="73" mass="8693">MAGDVQVIFVHQSEAEGKCNNLRFFQPKRSPVFSHFWEALFFWYFWTCAERLVVSEAEPSRSIKPKVQELKKR</sequence>
<evidence type="ECO:0000313" key="2">
    <source>
        <dbReference type="Proteomes" id="UP000053091"/>
    </source>
</evidence>
<proteinExistence type="predicted"/>
<protein>
    <submittedName>
        <fullName evidence="1">Uncharacterized protein</fullName>
    </submittedName>
</protein>
<organism evidence="1">
    <name type="scientific">Lentimicrobium saccharophilum</name>
    <dbReference type="NCBI Taxonomy" id="1678841"/>
    <lineage>
        <taxon>Bacteria</taxon>
        <taxon>Pseudomonadati</taxon>
        <taxon>Bacteroidota</taxon>
        <taxon>Bacteroidia</taxon>
        <taxon>Bacteroidales</taxon>
        <taxon>Lentimicrobiaceae</taxon>
        <taxon>Lentimicrobium</taxon>
    </lineage>
</organism>
<keyword evidence="2" id="KW-1185">Reference proteome</keyword>
<gene>
    <name evidence="1" type="ORF">TBC1_1235</name>
</gene>
<reference evidence="1" key="1">
    <citation type="journal article" date="2015" name="Genome Announc.">
        <title>Draft Genome Sequence of Bacteroidales Strain TBC1, a Novel Isolate from a Methanogenic Wastewater Treatment System.</title>
        <authorList>
            <person name="Tourlousse D.M."/>
            <person name="Matsuura N."/>
            <person name="Sun L."/>
            <person name="Toyonaga M."/>
            <person name="Kuroda K."/>
            <person name="Ohashi A."/>
            <person name="Cruz R."/>
            <person name="Yamaguchi T."/>
            <person name="Sekiguchi Y."/>
        </authorList>
    </citation>
    <scope>NUCLEOTIDE SEQUENCE [LARGE SCALE GENOMIC DNA]</scope>
    <source>
        <strain evidence="1">TBC1</strain>
    </source>
</reference>
<evidence type="ECO:0000313" key="1">
    <source>
        <dbReference type="EMBL" id="GAP44234.1"/>
    </source>
</evidence>
<accession>A0A0S7BTR2</accession>
<dbReference type="EMBL" id="DF968183">
    <property type="protein sequence ID" value="GAP44234.1"/>
    <property type="molecule type" value="Genomic_DNA"/>
</dbReference>
<dbReference type="Proteomes" id="UP000053091">
    <property type="component" value="Unassembled WGS sequence"/>
</dbReference>
<dbReference type="AlphaFoldDB" id="A0A0S7BTR2"/>